<keyword evidence="8 10" id="KW-0456">Lyase</keyword>
<dbReference type="GO" id="GO:0016020">
    <property type="term" value="C:membrane"/>
    <property type="evidence" value="ECO:0007669"/>
    <property type="project" value="GOC"/>
</dbReference>
<dbReference type="NCBIfam" id="NF000582">
    <property type="entry name" value="PRK00006.1"/>
    <property type="match status" value="1"/>
</dbReference>
<dbReference type="SUPFAM" id="SSF54637">
    <property type="entry name" value="Thioesterase/thiol ester dehydrase-isomerase"/>
    <property type="match status" value="1"/>
</dbReference>
<dbReference type="CDD" id="cd01288">
    <property type="entry name" value="FabZ"/>
    <property type="match status" value="1"/>
</dbReference>
<feature type="active site" evidence="10">
    <location>
        <position position="47"/>
    </location>
</feature>
<evidence type="ECO:0000256" key="1">
    <source>
        <dbReference type="ARBA" id="ARBA00001055"/>
    </source>
</evidence>
<evidence type="ECO:0000313" key="14">
    <source>
        <dbReference type="Proteomes" id="UP000246114"/>
    </source>
</evidence>
<dbReference type="EC" id="4.2.1.59" evidence="10"/>
<evidence type="ECO:0000256" key="7">
    <source>
        <dbReference type="ARBA" id="ARBA00023098"/>
    </source>
</evidence>
<evidence type="ECO:0000313" key="12">
    <source>
        <dbReference type="EMBL" id="SFG26326.1"/>
    </source>
</evidence>
<dbReference type="EMBL" id="QAMZ01000043">
    <property type="protein sequence ID" value="PWL53019.1"/>
    <property type="molecule type" value="Genomic_DNA"/>
</dbReference>
<evidence type="ECO:0000256" key="10">
    <source>
        <dbReference type="HAMAP-Rule" id="MF_00406"/>
    </source>
</evidence>
<evidence type="ECO:0000256" key="3">
    <source>
        <dbReference type="ARBA" id="ARBA00009174"/>
    </source>
</evidence>
<organism evidence="12 13">
    <name type="scientific">Clostridium cadaveris</name>
    <dbReference type="NCBI Taxonomy" id="1529"/>
    <lineage>
        <taxon>Bacteria</taxon>
        <taxon>Bacillati</taxon>
        <taxon>Bacillota</taxon>
        <taxon>Clostridia</taxon>
        <taxon>Eubacteriales</taxon>
        <taxon>Clostridiaceae</taxon>
        <taxon>Clostridium</taxon>
    </lineage>
</organism>
<dbReference type="EMBL" id="FOOE01000041">
    <property type="protein sequence ID" value="SFG26326.1"/>
    <property type="molecule type" value="Genomic_DNA"/>
</dbReference>
<dbReference type="OrthoDB" id="9772788at2"/>
<keyword evidence="13" id="KW-1185">Reference proteome</keyword>
<dbReference type="GO" id="GO:0005737">
    <property type="term" value="C:cytoplasm"/>
    <property type="evidence" value="ECO:0007669"/>
    <property type="project" value="UniProtKB-SubCell"/>
</dbReference>
<dbReference type="STRING" id="1529.SAMN04487885_14111"/>
<keyword evidence="5 10" id="KW-0444">Lipid biosynthesis</keyword>
<keyword evidence="7 10" id="KW-0443">Lipid metabolism</keyword>
<dbReference type="Proteomes" id="UP000182135">
    <property type="component" value="Unassembled WGS sequence"/>
</dbReference>
<dbReference type="Proteomes" id="UP000246114">
    <property type="component" value="Unassembled WGS sequence"/>
</dbReference>
<dbReference type="HAMAP" id="MF_00406">
    <property type="entry name" value="FabZ"/>
    <property type="match status" value="1"/>
</dbReference>
<dbReference type="Pfam" id="PF07977">
    <property type="entry name" value="FabA"/>
    <property type="match status" value="1"/>
</dbReference>
<dbReference type="GeneID" id="90544548"/>
<keyword evidence="4 10" id="KW-0963">Cytoplasm</keyword>
<evidence type="ECO:0000256" key="4">
    <source>
        <dbReference type="ARBA" id="ARBA00022490"/>
    </source>
</evidence>
<protein>
    <recommendedName>
        <fullName evidence="10">3-hydroxyacyl-[acyl-carrier-protein] dehydratase FabZ</fullName>
        <ecNumber evidence="10">4.2.1.59</ecNumber>
    </recommendedName>
    <alternativeName>
        <fullName evidence="10">(3R)-hydroxymyristoyl-[acyl-carrier-protein] dehydratase</fullName>
        <shortName evidence="10">(3R)-hydroxymyristoyl-ACP dehydrase</shortName>
    </alternativeName>
    <alternativeName>
        <fullName evidence="10">Beta-hydroxyacyl-ACP dehydratase</fullName>
    </alternativeName>
</protein>
<comment type="similarity">
    <text evidence="3 10">Belongs to the thioester dehydratase family. FabZ subfamily.</text>
</comment>
<accession>A0A1I2QKW2</accession>
<reference evidence="12 13" key="1">
    <citation type="submission" date="2016-10" db="EMBL/GenBank/DDBJ databases">
        <authorList>
            <person name="de Groot N.N."/>
        </authorList>
    </citation>
    <scope>NUCLEOTIDE SEQUENCE [LARGE SCALE GENOMIC DNA]</scope>
    <source>
        <strain evidence="12 13">NLAE-zl-G419</strain>
    </source>
</reference>
<dbReference type="PANTHER" id="PTHR30272:SF1">
    <property type="entry name" value="3-HYDROXYACYL-[ACYL-CARRIER-PROTEIN] DEHYDRATASE"/>
    <property type="match status" value="1"/>
</dbReference>
<gene>
    <name evidence="10 11" type="primary">fabZ</name>
    <name evidence="11" type="ORF">DBY38_09090</name>
    <name evidence="12" type="ORF">SAMN04487885_14111</name>
</gene>
<sequence>MDINEIKSIIPHRYPFLLVDRVYEMEPGKSITAMKNLSYNEGFFQGHFPNEPVMPGVLIVEALAQAGAISILSIEENKGKTAYFAGIEKVRFRRKVVPGDTLILKVEITKMRGSIGIGEGKAFVGDELACEGQLIFAINKDGR</sequence>
<dbReference type="RefSeq" id="WP_027638218.1">
    <property type="nucleotide sequence ID" value="NZ_BAAACD010000019.1"/>
</dbReference>
<dbReference type="GO" id="GO:0009245">
    <property type="term" value="P:lipid A biosynthetic process"/>
    <property type="evidence" value="ECO:0007669"/>
    <property type="project" value="UniProtKB-UniRule"/>
</dbReference>
<comment type="catalytic activity">
    <reaction evidence="1 10">
        <text>a (3R)-hydroxyacyl-[ACP] = a (2E)-enoyl-[ACP] + H2O</text>
        <dbReference type="Rhea" id="RHEA:13097"/>
        <dbReference type="Rhea" id="RHEA-COMP:9925"/>
        <dbReference type="Rhea" id="RHEA-COMP:9945"/>
        <dbReference type="ChEBI" id="CHEBI:15377"/>
        <dbReference type="ChEBI" id="CHEBI:78784"/>
        <dbReference type="ChEBI" id="CHEBI:78827"/>
        <dbReference type="EC" id="4.2.1.59"/>
    </reaction>
</comment>
<dbReference type="Gene3D" id="3.10.129.10">
    <property type="entry name" value="Hotdog Thioesterase"/>
    <property type="match status" value="1"/>
</dbReference>
<evidence type="ECO:0000256" key="8">
    <source>
        <dbReference type="ARBA" id="ARBA00023239"/>
    </source>
</evidence>
<dbReference type="NCBIfam" id="TIGR01750">
    <property type="entry name" value="fabZ"/>
    <property type="match status" value="1"/>
</dbReference>
<proteinExistence type="inferred from homology"/>
<dbReference type="FunFam" id="3.10.129.10:FF:000001">
    <property type="entry name" value="3-hydroxyacyl-[acyl-carrier-protein] dehydratase FabZ"/>
    <property type="match status" value="1"/>
</dbReference>
<name>A0A1I2QKW2_9CLOT</name>
<dbReference type="GO" id="GO:0019171">
    <property type="term" value="F:(3R)-hydroxyacyl-[acyl-carrier-protein] dehydratase activity"/>
    <property type="evidence" value="ECO:0007669"/>
    <property type="project" value="UniProtKB-EC"/>
</dbReference>
<dbReference type="PANTHER" id="PTHR30272">
    <property type="entry name" value="3-HYDROXYACYL-[ACYL-CARRIER-PROTEIN] DEHYDRATASE"/>
    <property type="match status" value="1"/>
</dbReference>
<dbReference type="GO" id="GO:0006633">
    <property type="term" value="P:fatty acid biosynthetic process"/>
    <property type="evidence" value="ECO:0007669"/>
    <property type="project" value="UniProtKB-UniRule"/>
</dbReference>
<dbReference type="AlphaFoldDB" id="A0A1I2QKW2"/>
<evidence type="ECO:0000256" key="2">
    <source>
        <dbReference type="ARBA" id="ARBA00004496"/>
    </source>
</evidence>
<reference evidence="11 14" key="2">
    <citation type="submission" date="2018-03" db="EMBL/GenBank/DDBJ databases">
        <title>The uncultured portion of the human microbiome is neutrally assembled.</title>
        <authorList>
            <person name="Jeraldo P."/>
            <person name="Boardman L."/>
            <person name="White B.A."/>
            <person name="Nelson H."/>
            <person name="Goldenfeld N."/>
            <person name="Chia N."/>
        </authorList>
    </citation>
    <scope>NUCLEOTIDE SEQUENCE [LARGE SCALE GENOMIC DNA]</scope>
    <source>
        <strain evidence="11">CIM:MAG 903</strain>
    </source>
</reference>
<evidence type="ECO:0000313" key="13">
    <source>
        <dbReference type="Proteomes" id="UP000182135"/>
    </source>
</evidence>
<dbReference type="InterPro" id="IPR010084">
    <property type="entry name" value="FabZ"/>
</dbReference>
<comment type="subcellular location">
    <subcellularLocation>
        <location evidence="2 10">Cytoplasm</location>
    </subcellularLocation>
</comment>
<dbReference type="InterPro" id="IPR013114">
    <property type="entry name" value="FabA_FabZ"/>
</dbReference>
<comment type="function">
    <text evidence="9 10">Involved in unsaturated fatty acids biosynthesis. Catalyzes the dehydration of short chain beta-hydroxyacyl-ACPs and long chain saturated and unsaturated beta-hydroxyacyl-ACPs.</text>
</comment>
<evidence type="ECO:0000256" key="5">
    <source>
        <dbReference type="ARBA" id="ARBA00022516"/>
    </source>
</evidence>
<keyword evidence="6 10" id="KW-0441">Lipid A biosynthesis</keyword>
<evidence type="ECO:0000256" key="6">
    <source>
        <dbReference type="ARBA" id="ARBA00022556"/>
    </source>
</evidence>
<dbReference type="InterPro" id="IPR029069">
    <property type="entry name" value="HotDog_dom_sf"/>
</dbReference>
<dbReference type="eggNOG" id="COG0764">
    <property type="taxonomic scope" value="Bacteria"/>
</dbReference>
<evidence type="ECO:0000256" key="9">
    <source>
        <dbReference type="ARBA" id="ARBA00025049"/>
    </source>
</evidence>
<evidence type="ECO:0000313" key="11">
    <source>
        <dbReference type="EMBL" id="PWL53019.1"/>
    </source>
</evidence>